<dbReference type="STRING" id="51028.A0A0N4VDY7"/>
<feature type="domain" description="RING-type" evidence="6">
    <location>
        <begin position="243"/>
        <end position="283"/>
    </location>
</feature>
<evidence type="ECO:0000313" key="7">
    <source>
        <dbReference type="EMBL" id="VDD93568.1"/>
    </source>
</evidence>
<dbReference type="Gene3D" id="3.30.40.10">
    <property type="entry name" value="Zinc/RING finger domain, C3HC4 (zinc finger)"/>
    <property type="match status" value="1"/>
</dbReference>
<organism evidence="9">
    <name type="scientific">Enterobius vermicularis</name>
    <name type="common">Human pinworm</name>
    <dbReference type="NCBI Taxonomy" id="51028"/>
    <lineage>
        <taxon>Eukaryota</taxon>
        <taxon>Metazoa</taxon>
        <taxon>Ecdysozoa</taxon>
        <taxon>Nematoda</taxon>
        <taxon>Chromadorea</taxon>
        <taxon>Rhabditida</taxon>
        <taxon>Spirurina</taxon>
        <taxon>Oxyuridomorpha</taxon>
        <taxon>Oxyuroidea</taxon>
        <taxon>Oxyuridae</taxon>
        <taxon>Enterobius</taxon>
    </lineage>
</organism>
<keyword evidence="8" id="KW-1185">Reference proteome</keyword>
<evidence type="ECO:0000256" key="4">
    <source>
        <dbReference type="PROSITE-ProRule" id="PRU00175"/>
    </source>
</evidence>
<reference evidence="7 8" key="2">
    <citation type="submission" date="2018-10" db="EMBL/GenBank/DDBJ databases">
        <authorList>
            <consortium name="Pathogen Informatics"/>
        </authorList>
    </citation>
    <scope>NUCLEOTIDE SEQUENCE [LARGE SCALE GENOMIC DNA]</scope>
</reference>
<dbReference type="WBParaSite" id="EVEC_0000886701-mRNA-1">
    <property type="protein sequence ID" value="EVEC_0000886701-mRNA-1"/>
    <property type="gene ID" value="EVEC_0000886701"/>
</dbReference>
<keyword evidence="5" id="KW-0472">Membrane</keyword>
<proteinExistence type="predicted"/>
<reference evidence="9" key="1">
    <citation type="submission" date="2017-02" db="UniProtKB">
        <authorList>
            <consortium name="WormBaseParasite"/>
        </authorList>
    </citation>
    <scope>IDENTIFICATION</scope>
</reference>
<dbReference type="InterPro" id="IPR017907">
    <property type="entry name" value="Znf_RING_CS"/>
</dbReference>
<dbReference type="InterPro" id="IPR013083">
    <property type="entry name" value="Znf_RING/FYVE/PHD"/>
</dbReference>
<evidence type="ECO:0000256" key="1">
    <source>
        <dbReference type="ARBA" id="ARBA00022723"/>
    </source>
</evidence>
<feature type="transmembrane region" description="Helical" evidence="5">
    <location>
        <begin position="157"/>
        <end position="178"/>
    </location>
</feature>
<feature type="transmembrane region" description="Helical" evidence="5">
    <location>
        <begin position="117"/>
        <end position="136"/>
    </location>
</feature>
<feature type="transmembrane region" description="Helical" evidence="5">
    <location>
        <begin position="25"/>
        <end position="47"/>
    </location>
</feature>
<keyword evidence="5" id="KW-0812">Transmembrane</keyword>
<dbReference type="Proteomes" id="UP000274131">
    <property type="component" value="Unassembled WGS sequence"/>
</dbReference>
<dbReference type="SUPFAM" id="SSF57850">
    <property type="entry name" value="RING/U-box"/>
    <property type="match status" value="1"/>
</dbReference>
<name>A0A0N4VDY7_ENTVE</name>
<keyword evidence="5" id="KW-1133">Transmembrane helix</keyword>
<evidence type="ECO:0000313" key="9">
    <source>
        <dbReference type="WBParaSite" id="EVEC_0000886701-mRNA-1"/>
    </source>
</evidence>
<dbReference type="PROSITE" id="PS00518">
    <property type="entry name" value="ZF_RING_1"/>
    <property type="match status" value="1"/>
</dbReference>
<dbReference type="EMBL" id="UXUI01009367">
    <property type="protein sequence ID" value="VDD93568.1"/>
    <property type="molecule type" value="Genomic_DNA"/>
</dbReference>
<gene>
    <name evidence="7" type="ORF">EVEC_LOCUS8319</name>
</gene>
<dbReference type="PROSITE" id="PS50089">
    <property type="entry name" value="ZF_RING_2"/>
    <property type="match status" value="1"/>
</dbReference>
<dbReference type="InterPro" id="IPR001841">
    <property type="entry name" value="Znf_RING"/>
</dbReference>
<feature type="transmembrane region" description="Helical" evidence="5">
    <location>
        <begin position="68"/>
        <end position="87"/>
    </location>
</feature>
<evidence type="ECO:0000256" key="5">
    <source>
        <dbReference type="SAM" id="Phobius"/>
    </source>
</evidence>
<dbReference type="AlphaFoldDB" id="A0A0N4VDY7"/>
<protein>
    <submittedName>
        <fullName evidence="9">RING-type domain-containing protein</fullName>
    </submittedName>
</protein>
<evidence type="ECO:0000259" key="6">
    <source>
        <dbReference type="PROSITE" id="PS50089"/>
    </source>
</evidence>
<sequence>MLISIMSSAGLPVFGFFDQSTCMDLIVSIPWWIVLRHTCAFLIYGLAAAQWPQMKHEEIAFRYCDKDSAMVVFTLIFWCAILFHYTISAGRVEIDWNRGLFKARGWLVKRTRRSHRALLTLSLAISSAVMLQVCILHRRLLREVGAAPKADQPFLRLELILLKADVILSSLFGIYIAVRLCLEPNDVFKEHRNQGGIPRDLENVEILPAADLSTGPIAETSNSEGVSERVEHICTNIDALSECNICTQKLANCYLSCGHAICCCCVARLLVSQETSLHCPYCRQLSTVVKQLKVSYIEGAEIVETSPCMQNEIL</sequence>
<evidence type="ECO:0000256" key="2">
    <source>
        <dbReference type="ARBA" id="ARBA00022771"/>
    </source>
</evidence>
<evidence type="ECO:0000256" key="3">
    <source>
        <dbReference type="ARBA" id="ARBA00022833"/>
    </source>
</evidence>
<keyword evidence="2 4" id="KW-0863">Zinc-finger</keyword>
<dbReference type="OrthoDB" id="5830447at2759"/>
<dbReference type="GO" id="GO:0008270">
    <property type="term" value="F:zinc ion binding"/>
    <property type="evidence" value="ECO:0007669"/>
    <property type="project" value="UniProtKB-KW"/>
</dbReference>
<evidence type="ECO:0000313" key="8">
    <source>
        <dbReference type="Proteomes" id="UP000274131"/>
    </source>
</evidence>
<keyword evidence="1" id="KW-0479">Metal-binding</keyword>
<keyword evidence="3" id="KW-0862">Zinc</keyword>
<accession>A0A0N4VDY7</accession>